<keyword evidence="2" id="KW-1185">Reference proteome</keyword>
<reference evidence="1" key="1">
    <citation type="submission" date="2018-11" db="EMBL/GenBank/DDBJ databases">
        <authorList>
            <consortium name="Pathogen Informatics"/>
        </authorList>
    </citation>
    <scope>NUCLEOTIDE SEQUENCE</scope>
</reference>
<comment type="caution">
    <text evidence="1">The sequence shown here is derived from an EMBL/GenBank/DDBJ whole genome shotgun (WGS) entry which is preliminary data.</text>
</comment>
<dbReference type="Proteomes" id="UP000784294">
    <property type="component" value="Unassembled WGS sequence"/>
</dbReference>
<evidence type="ECO:0000313" key="1">
    <source>
        <dbReference type="EMBL" id="VEL43415.1"/>
    </source>
</evidence>
<dbReference type="AlphaFoldDB" id="A0A3S5C947"/>
<sequence length="216" mass="24890">MRDFSGLSASAYLPDTQRGRELRRKLDRHTMLMRGRLPLLICLLNYHQEFSTPSQPNPMGSLAPSPSHASGHFSILRPYPSNNYYSSTNPVYRYHNFIQAYLHGANHSEPFRECLILPHIWPRCSLDSILKLSQTESRAAHLSNPAELFCRAPVSQLLMRLRQCEANVKPTSRFFNLDTLASLLLNRRRRSLIFDDRFSDQLTDLLISTNDLKFKG</sequence>
<dbReference type="EMBL" id="CAAALY010281213">
    <property type="protein sequence ID" value="VEL43415.1"/>
    <property type="molecule type" value="Genomic_DNA"/>
</dbReference>
<evidence type="ECO:0000313" key="2">
    <source>
        <dbReference type="Proteomes" id="UP000784294"/>
    </source>
</evidence>
<accession>A0A3S5C947</accession>
<protein>
    <submittedName>
        <fullName evidence="1">Uncharacterized protein</fullName>
    </submittedName>
</protein>
<gene>
    <name evidence="1" type="ORF">PXEA_LOCUS36855</name>
</gene>
<organism evidence="1 2">
    <name type="scientific">Protopolystoma xenopodis</name>
    <dbReference type="NCBI Taxonomy" id="117903"/>
    <lineage>
        <taxon>Eukaryota</taxon>
        <taxon>Metazoa</taxon>
        <taxon>Spiralia</taxon>
        <taxon>Lophotrochozoa</taxon>
        <taxon>Platyhelminthes</taxon>
        <taxon>Monogenea</taxon>
        <taxon>Polyopisthocotylea</taxon>
        <taxon>Polystomatidea</taxon>
        <taxon>Polystomatidae</taxon>
        <taxon>Protopolystoma</taxon>
    </lineage>
</organism>
<name>A0A3S5C947_9PLAT</name>
<proteinExistence type="predicted"/>